<dbReference type="InterPro" id="IPR013396">
    <property type="entry name" value="CRISPR-assoc_prot_Csy4"/>
</dbReference>
<dbReference type="RefSeq" id="WP_044616062.1">
    <property type="nucleotide sequence ID" value="NZ_CP007142.1"/>
</dbReference>
<sequence length="188" mass="21485">MEYYFEIQVLPDPEFSQHMLMNALFAKLHRTLVNLPNNAIAISFPNAEAGKTRNVGDVLRIHGCQANLTTLETIPWRKGLGEYTQVGTIARVPDVKEFRVIKRVQSKSSAERLRRRAARRHELSSQQAETRIPHEIEKKLSQPFLTLKSSSTGQQFPLFIDQSTCYPKPQPGDFSKYGLSQRATVPWF</sequence>
<proteinExistence type="predicted"/>
<dbReference type="KEGG" id="gsn:YC6258_01135"/>
<dbReference type="GO" id="GO:0004519">
    <property type="term" value="F:endonuclease activity"/>
    <property type="evidence" value="ECO:0007669"/>
    <property type="project" value="InterPro"/>
</dbReference>
<gene>
    <name evidence="1" type="ORF">YC6258_01135</name>
</gene>
<keyword evidence="2" id="KW-1185">Reference proteome</keyword>
<organism evidence="1 2">
    <name type="scientific">Gynuella sunshinyii YC6258</name>
    <dbReference type="NCBI Taxonomy" id="1445510"/>
    <lineage>
        <taxon>Bacteria</taxon>
        <taxon>Pseudomonadati</taxon>
        <taxon>Pseudomonadota</taxon>
        <taxon>Gammaproteobacteria</taxon>
        <taxon>Oceanospirillales</taxon>
        <taxon>Saccharospirillaceae</taxon>
        <taxon>Gynuella</taxon>
    </lineage>
</organism>
<reference evidence="1 2" key="1">
    <citation type="submission" date="2014-01" db="EMBL/GenBank/DDBJ databases">
        <title>Full genme sequencing of cellulolytic bacterium Gynuella sunshinyii YC6258T gen. nov., sp. nov.</title>
        <authorList>
            <person name="Khan H."/>
            <person name="Chung E.J."/>
            <person name="Chung Y.R."/>
        </authorList>
    </citation>
    <scope>NUCLEOTIDE SEQUENCE [LARGE SCALE GENOMIC DNA]</scope>
    <source>
        <strain evidence="1 2">YC6258</strain>
    </source>
</reference>
<dbReference type="EMBL" id="CP007142">
    <property type="protein sequence ID" value="AJQ93183.1"/>
    <property type="molecule type" value="Genomic_DNA"/>
</dbReference>
<name>A0A0C5VIL0_9GAMM</name>
<dbReference type="Proteomes" id="UP000032266">
    <property type="component" value="Chromosome"/>
</dbReference>
<dbReference type="HOGENOM" id="CLU_108958_0_0_6"/>
<evidence type="ECO:0000313" key="1">
    <source>
        <dbReference type="EMBL" id="AJQ93183.1"/>
    </source>
</evidence>
<dbReference type="AlphaFoldDB" id="A0A0C5VIL0"/>
<dbReference type="GO" id="GO:0043571">
    <property type="term" value="P:maintenance of CRISPR repeat elements"/>
    <property type="evidence" value="ECO:0007669"/>
    <property type="project" value="InterPro"/>
</dbReference>
<evidence type="ECO:0000313" key="2">
    <source>
        <dbReference type="Proteomes" id="UP000032266"/>
    </source>
</evidence>
<dbReference type="OrthoDB" id="259831at2"/>
<dbReference type="STRING" id="1445510.YC6258_01135"/>
<evidence type="ECO:0008006" key="3">
    <source>
        <dbReference type="Google" id="ProtNLM"/>
    </source>
</evidence>
<accession>A0A0C5VIL0</accession>
<dbReference type="CDD" id="cd09739">
    <property type="entry name" value="Cas6_I-F"/>
    <property type="match status" value="1"/>
</dbReference>
<dbReference type="Pfam" id="PF09618">
    <property type="entry name" value="Cas_Csy4"/>
    <property type="match status" value="1"/>
</dbReference>
<protein>
    <recommendedName>
        <fullName evidence="3">CRISPR-associated protein, Csy4 family</fullName>
    </recommendedName>
</protein>
<dbReference type="Gene3D" id="3.30.70.2540">
    <property type="entry name" value="CRISPR-associated endoribonuclease Cas6/Csy4"/>
    <property type="match status" value="1"/>
</dbReference>
<dbReference type="PATRIC" id="fig|1445510.3.peg.1108"/>
<dbReference type="NCBIfam" id="TIGR02563">
    <property type="entry name" value="cas_Csy4"/>
    <property type="match status" value="1"/>
</dbReference>
<dbReference type="InterPro" id="IPR042564">
    <property type="entry name" value="CRISPR-Cas6/Csy4_sf"/>
</dbReference>